<feature type="compositionally biased region" description="Basic residues" evidence="1">
    <location>
        <begin position="182"/>
        <end position="210"/>
    </location>
</feature>
<feature type="compositionally biased region" description="Basic and acidic residues" evidence="1">
    <location>
        <begin position="138"/>
        <end position="181"/>
    </location>
</feature>
<dbReference type="Proteomes" id="UP000077202">
    <property type="component" value="Unassembled WGS sequence"/>
</dbReference>
<dbReference type="InterPro" id="IPR013730">
    <property type="entry name" value="Fyv7/TAP26"/>
</dbReference>
<evidence type="ECO:0000256" key="1">
    <source>
        <dbReference type="SAM" id="MobiDB-lite"/>
    </source>
</evidence>
<feature type="compositionally biased region" description="Basic and acidic residues" evidence="1">
    <location>
        <begin position="90"/>
        <end position="104"/>
    </location>
</feature>
<name>A0A176WRY5_MARPO</name>
<dbReference type="PANTHER" id="PTHR15657:SF1">
    <property type="entry name" value="THYROID TRANSCRIPTION FACTOR 1-ASSOCIATED PROTEIN 26"/>
    <property type="match status" value="1"/>
</dbReference>
<evidence type="ECO:0000313" key="3">
    <source>
        <dbReference type="Proteomes" id="UP000077202"/>
    </source>
</evidence>
<organism evidence="2 3">
    <name type="scientific">Marchantia polymorpha subsp. ruderalis</name>
    <dbReference type="NCBI Taxonomy" id="1480154"/>
    <lineage>
        <taxon>Eukaryota</taxon>
        <taxon>Viridiplantae</taxon>
        <taxon>Streptophyta</taxon>
        <taxon>Embryophyta</taxon>
        <taxon>Marchantiophyta</taxon>
        <taxon>Marchantiopsida</taxon>
        <taxon>Marchantiidae</taxon>
        <taxon>Marchantiales</taxon>
        <taxon>Marchantiaceae</taxon>
        <taxon>Marchantia</taxon>
    </lineage>
</organism>
<evidence type="ECO:0000313" key="2">
    <source>
        <dbReference type="EMBL" id="OAE35880.1"/>
    </source>
</evidence>
<dbReference type="GO" id="GO:0005634">
    <property type="term" value="C:nucleus"/>
    <property type="evidence" value="ECO:0007669"/>
    <property type="project" value="TreeGrafter"/>
</dbReference>
<dbReference type="EMBL" id="LVLJ01000052">
    <property type="protein sequence ID" value="OAE35880.1"/>
    <property type="molecule type" value="Genomic_DNA"/>
</dbReference>
<sequence length="219" mass="25531">MKGRGKPRNVDGDRARGPGLSKFKPQQRAKKKLGGGGLSLEAFVGAKSKPAINPAQIREHREFYQNAKKVNQYKKIVKQLNEQGQVSGAETREQVRDEVRDAVEGSRAPKRAGAIRKPLFIKGNQSLQFKMQRKIEKRQREERGPTQLEKLSEEVQSKKQEEERERREREEQFSREKDAREKAKRQRKEAQNKMRKKTGRGQPVMKHRMQHLLETLQRE</sequence>
<feature type="region of interest" description="Disordered" evidence="1">
    <location>
        <begin position="82"/>
        <end position="219"/>
    </location>
</feature>
<evidence type="ECO:0008006" key="4">
    <source>
        <dbReference type="Google" id="ProtNLM"/>
    </source>
</evidence>
<keyword evidence="3" id="KW-1185">Reference proteome</keyword>
<protein>
    <recommendedName>
        <fullName evidence="4">rRNA-processing protein FYV7</fullName>
    </recommendedName>
</protein>
<proteinExistence type="predicted"/>
<feature type="region of interest" description="Disordered" evidence="1">
    <location>
        <begin position="1"/>
        <end position="34"/>
    </location>
</feature>
<dbReference type="AlphaFoldDB" id="A0A176WRY5"/>
<dbReference type="PANTHER" id="PTHR15657">
    <property type="entry name" value="THYROID TRANSCRIPTION FACTOR 1-ASSOCIATED PROTEIN 26"/>
    <property type="match status" value="1"/>
</dbReference>
<dbReference type="Pfam" id="PF08524">
    <property type="entry name" value="rRNA_processing"/>
    <property type="match status" value="1"/>
</dbReference>
<reference evidence="2" key="1">
    <citation type="submission" date="2016-03" db="EMBL/GenBank/DDBJ databases">
        <title>Mechanisms controlling the formation of the plant cell surface in tip-growing cells are functionally conserved among land plants.</title>
        <authorList>
            <person name="Honkanen S."/>
            <person name="Jones V.A."/>
            <person name="Morieri G."/>
            <person name="Champion C."/>
            <person name="Hetherington A.J."/>
            <person name="Kelly S."/>
            <person name="Saint-Marcoux D."/>
            <person name="Proust H."/>
            <person name="Prescott H."/>
            <person name="Dolan L."/>
        </authorList>
    </citation>
    <scope>NUCLEOTIDE SEQUENCE [LARGE SCALE GENOMIC DNA]</scope>
    <source>
        <tissue evidence="2">Whole gametophyte</tissue>
    </source>
</reference>
<accession>A0A176WRY5</accession>
<comment type="caution">
    <text evidence="2">The sequence shown here is derived from an EMBL/GenBank/DDBJ whole genome shotgun (WGS) entry which is preliminary data.</text>
</comment>
<gene>
    <name evidence="2" type="ORF">AXG93_3562s1010</name>
</gene>